<evidence type="ECO:0000313" key="1">
    <source>
        <dbReference type="EMBL" id="QQP49885.1"/>
    </source>
</evidence>
<keyword evidence="2" id="KW-1185">Reference proteome</keyword>
<name>A0A7T8K9R3_CALRO</name>
<reference evidence="2" key="1">
    <citation type="submission" date="2021-01" db="EMBL/GenBank/DDBJ databases">
        <title>Caligus Genome Assembly.</title>
        <authorList>
            <person name="Gallardo-Escarate C."/>
        </authorList>
    </citation>
    <scope>NUCLEOTIDE SEQUENCE [LARGE SCALE GENOMIC DNA]</scope>
</reference>
<protein>
    <submittedName>
        <fullName evidence="1">Uncharacterized protein</fullName>
    </submittedName>
</protein>
<dbReference type="Proteomes" id="UP000595437">
    <property type="component" value="Chromosome 7"/>
</dbReference>
<sequence length="76" mass="8927">MFLNVKRNKGRAGSQAAREDAFRKKIKIYLTWQPVMPLMPLTMRRIKPSSWPSGNVVAGERWAVWTYCWLGRKTCR</sequence>
<accession>A0A7T8K9R3</accession>
<organism evidence="1 2">
    <name type="scientific">Caligus rogercresseyi</name>
    <name type="common">Sea louse</name>
    <dbReference type="NCBI Taxonomy" id="217165"/>
    <lineage>
        <taxon>Eukaryota</taxon>
        <taxon>Metazoa</taxon>
        <taxon>Ecdysozoa</taxon>
        <taxon>Arthropoda</taxon>
        <taxon>Crustacea</taxon>
        <taxon>Multicrustacea</taxon>
        <taxon>Hexanauplia</taxon>
        <taxon>Copepoda</taxon>
        <taxon>Siphonostomatoida</taxon>
        <taxon>Caligidae</taxon>
        <taxon>Caligus</taxon>
    </lineage>
</organism>
<dbReference type="AlphaFoldDB" id="A0A7T8K9R3"/>
<evidence type="ECO:0000313" key="2">
    <source>
        <dbReference type="Proteomes" id="UP000595437"/>
    </source>
</evidence>
<proteinExistence type="predicted"/>
<dbReference type="EMBL" id="CP045896">
    <property type="protein sequence ID" value="QQP49885.1"/>
    <property type="molecule type" value="Genomic_DNA"/>
</dbReference>
<gene>
    <name evidence="1" type="ORF">FKW44_010703</name>
</gene>